<evidence type="ECO:0000313" key="1">
    <source>
        <dbReference type="EMBL" id="OIQ66151.1"/>
    </source>
</evidence>
<accession>A0A1J5PEC3</accession>
<proteinExistence type="predicted"/>
<comment type="caution">
    <text evidence="1">The sequence shown here is derived from an EMBL/GenBank/DDBJ whole genome shotgun (WGS) entry which is preliminary data.</text>
</comment>
<gene>
    <name evidence="1" type="ORF">GALL_522850</name>
</gene>
<protein>
    <submittedName>
        <fullName evidence="1">Uncharacterized protein</fullName>
    </submittedName>
</protein>
<organism evidence="1">
    <name type="scientific">mine drainage metagenome</name>
    <dbReference type="NCBI Taxonomy" id="410659"/>
    <lineage>
        <taxon>unclassified sequences</taxon>
        <taxon>metagenomes</taxon>
        <taxon>ecological metagenomes</taxon>
    </lineage>
</organism>
<sequence>MPTPQLIDQRQHQHIDSDKKAQQIECFAQQLPQHRAGLGQVHPVQVVFDDLVEMVVHQPGQSCRQTYLQQHQTDEQQLLQRLVNVVQFAPVQRRNLRFWGVHRA</sequence>
<dbReference type="EMBL" id="MLJW01006802">
    <property type="protein sequence ID" value="OIQ66151.1"/>
    <property type="molecule type" value="Genomic_DNA"/>
</dbReference>
<name>A0A1J5PEC3_9ZZZZ</name>
<reference evidence="1" key="1">
    <citation type="submission" date="2016-10" db="EMBL/GenBank/DDBJ databases">
        <title>Sequence of Gallionella enrichment culture.</title>
        <authorList>
            <person name="Poehlein A."/>
            <person name="Muehling M."/>
            <person name="Daniel R."/>
        </authorList>
    </citation>
    <scope>NUCLEOTIDE SEQUENCE</scope>
</reference>
<dbReference type="AlphaFoldDB" id="A0A1J5PEC3"/>